<dbReference type="GO" id="GO:0016853">
    <property type="term" value="F:isomerase activity"/>
    <property type="evidence" value="ECO:0007669"/>
    <property type="project" value="UniProtKB-KW"/>
</dbReference>
<dbReference type="OrthoDB" id="8452484at2"/>
<dbReference type="Proteomes" id="UP000319769">
    <property type="component" value="Unassembled WGS sequence"/>
</dbReference>
<evidence type="ECO:0000313" key="3">
    <source>
        <dbReference type="Proteomes" id="UP000319769"/>
    </source>
</evidence>
<dbReference type="Gene3D" id="3.90.226.10">
    <property type="entry name" value="2-enoyl-CoA Hydratase, Chain A, domain 1"/>
    <property type="match status" value="1"/>
</dbReference>
<dbReference type="Pfam" id="PF00378">
    <property type="entry name" value="ECH_1"/>
    <property type="match status" value="1"/>
</dbReference>
<accession>A0A5N0VAJ2</accession>
<protein>
    <submittedName>
        <fullName evidence="2">Enoyl-CoA hydratase/isomerase family protein</fullName>
    </submittedName>
</protein>
<sequence length="254" mass="27031">MSVRWHADGPVGHIRLDRPEARNAITVDLARRLTEAVLELASRNDIRVLVLRGEGADFCAGGDVAELAALHEGGREAMARLFDEFGRALRAITSVPVPVVAAVHGHAVAGGFELMQACDLAVVRADARIADIHSRFGQVPGGGSTQRLPRIAGKQRALGLILTGDEITGTTAVEWGLAYRAARPAEFESTVDTVVERLLANPPAAMAHSKRLVHRALDLPLEEGLALETETVLDHLAGEGPAAFAAFSRRKATP</sequence>
<comment type="similarity">
    <text evidence="1">Belongs to the enoyl-CoA hydratase/isomerase family.</text>
</comment>
<reference evidence="2" key="1">
    <citation type="submission" date="2019-09" db="EMBL/GenBank/DDBJ databases">
        <authorList>
            <person name="Teo W.F.A."/>
            <person name="Duangmal K."/>
        </authorList>
    </citation>
    <scope>NUCLEOTIDE SEQUENCE [LARGE SCALE GENOMIC DNA]</scope>
    <source>
        <strain evidence="2">K81G1</strain>
    </source>
</reference>
<dbReference type="AlphaFoldDB" id="A0A5N0VAJ2"/>
<evidence type="ECO:0000256" key="1">
    <source>
        <dbReference type="ARBA" id="ARBA00005254"/>
    </source>
</evidence>
<dbReference type="RefSeq" id="WP_144747907.1">
    <property type="nucleotide sequence ID" value="NZ_VMNW02000012.1"/>
</dbReference>
<name>A0A5N0VAJ2_9PSEU</name>
<proteinExistence type="inferred from homology"/>
<organism evidence="2 3">
    <name type="scientific">Amycolatopsis acidicola</name>
    <dbReference type="NCBI Taxonomy" id="2596893"/>
    <lineage>
        <taxon>Bacteria</taxon>
        <taxon>Bacillati</taxon>
        <taxon>Actinomycetota</taxon>
        <taxon>Actinomycetes</taxon>
        <taxon>Pseudonocardiales</taxon>
        <taxon>Pseudonocardiaceae</taxon>
        <taxon>Amycolatopsis</taxon>
    </lineage>
</organism>
<dbReference type="CDD" id="cd06558">
    <property type="entry name" value="crotonase-like"/>
    <property type="match status" value="1"/>
</dbReference>
<dbReference type="InterPro" id="IPR001753">
    <property type="entry name" value="Enoyl-CoA_hydra/iso"/>
</dbReference>
<comment type="caution">
    <text evidence="2">The sequence shown here is derived from an EMBL/GenBank/DDBJ whole genome shotgun (WGS) entry which is preliminary data.</text>
</comment>
<dbReference type="SUPFAM" id="SSF52096">
    <property type="entry name" value="ClpP/crotonase"/>
    <property type="match status" value="1"/>
</dbReference>
<dbReference type="PANTHER" id="PTHR43802">
    <property type="entry name" value="ENOYL-COA HYDRATASE"/>
    <property type="match status" value="1"/>
</dbReference>
<dbReference type="EMBL" id="VMNW02000012">
    <property type="protein sequence ID" value="KAA9162614.1"/>
    <property type="molecule type" value="Genomic_DNA"/>
</dbReference>
<evidence type="ECO:0000313" key="2">
    <source>
        <dbReference type="EMBL" id="KAA9162614.1"/>
    </source>
</evidence>
<dbReference type="PANTHER" id="PTHR43802:SF1">
    <property type="entry name" value="IP11341P-RELATED"/>
    <property type="match status" value="1"/>
</dbReference>
<gene>
    <name evidence="2" type="ORF">FPZ12_011195</name>
</gene>
<keyword evidence="3" id="KW-1185">Reference proteome</keyword>
<dbReference type="InterPro" id="IPR029045">
    <property type="entry name" value="ClpP/crotonase-like_dom_sf"/>
</dbReference>